<reference evidence="4" key="1">
    <citation type="submission" date="2016-03" db="EMBL/GenBank/DDBJ databases">
        <title>Mechanisms controlling the formation of the plant cell surface in tip-growing cells are functionally conserved among land plants.</title>
        <authorList>
            <person name="Honkanen S."/>
            <person name="Jones V.A."/>
            <person name="Morieri G."/>
            <person name="Champion C."/>
            <person name="Hetherington A.J."/>
            <person name="Kelly S."/>
            <person name="Saint-Marcoux D."/>
            <person name="Proust H."/>
            <person name="Prescott H."/>
            <person name="Dolan L."/>
        </authorList>
    </citation>
    <scope>NUCLEOTIDE SEQUENCE [LARGE SCALE GENOMIC DNA]</scope>
    <source>
        <tissue evidence="4">Whole gametophyte</tissue>
    </source>
</reference>
<name>A0A176VFE4_MARPO</name>
<evidence type="ECO:0000313" key="5">
    <source>
        <dbReference type="Proteomes" id="UP000077202"/>
    </source>
</evidence>
<feature type="transmembrane region" description="Helical" evidence="2">
    <location>
        <begin position="6"/>
        <end position="29"/>
    </location>
</feature>
<evidence type="ECO:0000313" key="4">
    <source>
        <dbReference type="EMBL" id="OAE19624.1"/>
    </source>
</evidence>
<comment type="caution">
    <text evidence="4">The sequence shown here is derived from an EMBL/GenBank/DDBJ whole genome shotgun (WGS) entry which is preliminary data.</text>
</comment>
<keyword evidence="2" id="KW-1133">Transmembrane helix</keyword>
<dbReference type="PANTHER" id="PTHR35710:SF1">
    <property type="entry name" value="OBP3-RESPONSIVE PROTEIN 4 (ORG4)"/>
    <property type="match status" value="1"/>
</dbReference>
<protein>
    <recommendedName>
        <fullName evidence="3">DUF7781 domain-containing protein</fullName>
    </recommendedName>
</protein>
<feature type="domain" description="DUF7781" evidence="3">
    <location>
        <begin position="286"/>
        <end position="452"/>
    </location>
</feature>
<evidence type="ECO:0000256" key="1">
    <source>
        <dbReference type="SAM" id="MobiDB-lite"/>
    </source>
</evidence>
<dbReference type="Proteomes" id="UP000077202">
    <property type="component" value="Unassembled WGS sequence"/>
</dbReference>
<keyword evidence="2" id="KW-0472">Membrane</keyword>
<dbReference type="AlphaFoldDB" id="A0A176VFE4"/>
<feature type="compositionally biased region" description="Low complexity" evidence="1">
    <location>
        <begin position="134"/>
        <end position="148"/>
    </location>
</feature>
<evidence type="ECO:0000259" key="3">
    <source>
        <dbReference type="Pfam" id="PF25003"/>
    </source>
</evidence>
<dbReference type="PANTHER" id="PTHR35710">
    <property type="entry name" value="OBP3-RESPONSIVE PROTEIN 4 (ORG4)"/>
    <property type="match status" value="1"/>
</dbReference>
<keyword evidence="5" id="KW-1185">Reference proteome</keyword>
<feature type="compositionally biased region" description="Polar residues" evidence="1">
    <location>
        <begin position="168"/>
        <end position="194"/>
    </location>
</feature>
<dbReference type="InterPro" id="IPR056683">
    <property type="entry name" value="DUF7781"/>
</dbReference>
<proteinExistence type="predicted"/>
<keyword evidence="2" id="KW-0812">Transmembrane</keyword>
<dbReference type="EMBL" id="LVLJ01003810">
    <property type="protein sequence ID" value="OAE19624.1"/>
    <property type="molecule type" value="Genomic_DNA"/>
</dbReference>
<gene>
    <name evidence="4" type="ORF">AXG93_3756s1300</name>
</gene>
<accession>A0A176VFE4</accession>
<organism evidence="4 5">
    <name type="scientific">Marchantia polymorpha subsp. ruderalis</name>
    <dbReference type="NCBI Taxonomy" id="1480154"/>
    <lineage>
        <taxon>Eukaryota</taxon>
        <taxon>Viridiplantae</taxon>
        <taxon>Streptophyta</taxon>
        <taxon>Embryophyta</taxon>
        <taxon>Marchantiophyta</taxon>
        <taxon>Marchantiopsida</taxon>
        <taxon>Marchantiidae</taxon>
        <taxon>Marchantiales</taxon>
        <taxon>Marchantiaceae</taxon>
        <taxon>Marchantia</taxon>
    </lineage>
</organism>
<sequence>MEVQYIIVVSGSEFLVVTITIVIAIVISVNTSRGGVQLMKALSSAVDRSMFHHILYVSKFIARARARSRAQKSAGRSAGEQEQGLCGRTPISRVPCSAAALGNVDLFVLRSRLRIREILASGRGAMAGRRPSDSYVVSPSSQPFSSVPAEVLNEPDWSRTDAYGGRQGYNTSPRFDSYPSASTSQPYQRQESRGNSTFLNVLKERVQAVLDAQQNSSLRHSSVGNVSEPLVPQFHETQHGSHPGAGATMVPSLRNQPRDLQMLPLQTGAEPVVVDRGTNGGPRPASWEDFYSIDWMPKEFFLKFRQQVEGYQLGANFEVNGCNTKIVFKPAKADRKWKFICEPKHGDFRLLTKKIPIGPLLNIQVGIGHDWINHTTGWKWKVTTSLGGDGASQIRHKTLLPLCPGIDFRVGWNAEYVLPDLHGALGTGDPMVGLNLGHLYASVERVEAIYTHMT</sequence>
<feature type="region of interest" description="Disordered" evidence="1">
    <location>
        <begin position="125"/>
        <end position="194"/>
    </location>
</feature>
<evidence type="ECO:0000256" key="2">
    <source>
        <dbReference type="SAM" id="Phobius"/>
    </source>
</evidence>
<dbReference type="Pfam" id="PF25003">
    <property type="entry name" value="DUF7781"/>
    <property type="match status" value="1"/>
</dbReference>